<dbReference type="PANTHER" id="PTHR47962">
    <property type="entry name" value="ATP-DEPENDENT HELICASE LHR-RELATED-RELATED"/>
    <property type="match status" value="1"/>
</dbReference>
<accession>A0A3S5HT40</accession>
<dbReference type="OrthoDB" id="8253226at2"/>
<evidence type="ECO:0000313" key="5">
    <source>
        <dbReference type="EMBL" id="AZQ40139.1"/>
    </source>
</evidence>
<feature type="domain" description="Helicase C-terminal" evidence="3">
    <location>
        <begin position="825"/>
        <end position="982"/>
    </location>
</feature>
<dbReference type="PROSITE" id="PS51194">
    <property type="entry name" value="HELICASE_CTER"/>
    <property type="match status" value="1"/>
</dbReference>
<dbReference type="InterPro" id="IPR052511">
    <property type="entry name" value="ATP-dep_Helicase"/>
</dbReference>
<gene>
    <name evidence="4" type="ORF">EJ357_00060</name>
    <name evidence="5" type="ORF">EJ357_47870</name>
</gene>
<dbReference type="EMBL" id="CP034539">
    <property type="protein sequence ID" value="AZQ32084.1"/>
    <property type="molecule type" value="Genomic_DNA"/>
</dbReference>
<evidence type="ECO:0000313" key="4">
    <source>
        <dbReference type="EMBL" id="AZQ32084.1"/>
    </source>
</evidence>
<feature type="compositionally biased region" description="Acidic residues" evidence="2">
    <location>
        <begin position="573"/>
        <end position="584"/>
    </location>
</feature>
<evidence type="ECO:0000259" key="3">
    <source>
        <dbReference type="PROSITE" id="PS51194"/>
    </source>
</evidence>
<dbReference type="GO" id="GO:0016887">
    <property type="term" value="F:ATP hydrolysis activity"/>
    <property type="evidence" value="ECO:0007669"/>
    <property type="project" value="TreeGrafter"/>
</dbReference>
<dbReference type="InterPro" id="IPR009003">
    <property type="entry name" value="Peptidase_S1_PA"/>
</dbReference>
<evidence type="ECO:0000256" key="1">
    <source>
        <dbReference type="SAM" id="Coils"/>
    </source>
</evidence>
<protein>
    <recommendedName>
        <fullName evidence="3">Helicase C-terminal domain-containing protein</fullName>
    </recommendedName>
</protein>
<feature type="region of interest" description="Disordered" evidence="2">
    <location>
        <begin position="534"/>
        <end position="588"/>
    </location>
</feature>
<dbReference type="RefSeq" id="WP_126387418.1">
    <property type="nucleotide sequence ID" value="NZ_CP034539.1"/>
</dbReference>
<dbReference type="Proteomes" id="UP000280298">
    <property type="component" value="Chromosome"/>
</dbReference>
<dbReference type="KEGG" id="scya:EJ357_00060"/>
<sequence length="1794" mass="195170">MAENRAARLLAALAHAGPGDISDGAEGDIRDALDALLLAAARSGISWTGGIAADLLPADEESLAEVPLQPEPGPDDSCDDPPASESASDASPPGTASVWLKDDSSTHSVPGRPLSIGRAPALPNALDIGRALRPLRRFRPSRVHRRLDLGATVDHYTRTGVLVPQLAPAAEPWLEAVVVVDRGTSMAVWDETSRALTKMLRALSAFRSVRVWHLEHPPQAPPVLHNHHGRPLPLDPSDPRHIQPDHRLLLVVSDCAAPAWRRSDLWQTLHTWGRTAPVALINPLPKRLWHRSGLDLPRTTATASIPASPGRLLAYRRPRLFRDDAPGTQPWQALPVLQLDAHQVLAWTRATMRTDPSGCEAVLVPASGRVPSRNRSPQPSTVASGAPATDTHVTAAAEAFTDSLHSPAVRLAIAASSLDAFTLPVLDVIRERIVPEAALADTAEFLTAGLLTASRHEDADIVYRFHPAAAEHLRGMLSRDQAWDTHFALTDHLAAHPQVPHGIVAALHSPNSKEMLPTGLRPVAQAAAATARLLGIETPGPRTNTEQASLAREPSRDEKDDVQQTPASGTPDDLQEPDPNEEVTPDSLQTDGALVLRVHQRDMLDRLNTERESHGWHRNLLLAPPGTGKTIMSAFDYKRLREQHQRDLRLLFIADNEEALYQARQAFRNVLMTPDFGEPLHGARLNPPFWNHVFATVPALSRVMDELSPDHFDVIVIDEFRGGSWSMYLSVLDRFMPQELLGLSAASEHEHGLSIHDVFFGGRIAAEMRLQDALEDDLLSPVHYFGIADGTNFEPLEWKQGRYDRASLDALLTADHSRARVVINAVRDRVADVGAMRAVGFCVSVAHAEFMTRYFRDAGFQAMTLTASNNPAARQEVLASLRSGDLHAVFCTAAFGEGLRLPQVDTLLLLHPVSSGMQFVRQVGVALARSPGKAVLTVLDFIGAHRKEFRLDARFRAMTSLPGRELLHHLEHGLPQLPAGPTIILDEMAKNLVIDSLSEQMRGTNTDAAGDSWQVDDGRQPGEERPVAPAAELPTASERASGAPETGRGRAFDPSPRVVMVTGRRSPDTISEAGIILTPRLVLTCAHMSDEALLRIVRTDGKEIPCRTVWRGSGDLDAALVVTGENILESHDWERLLPSRLSWGRIPDGSASSVRVTGLGRIGGWTGLRGLARPVSMGLVIEGTKSLDRGTLTKMSGALVSCDGFFVGMVTGRHRQRPLLMAVSAARLLQDQGFRQTLATHMTTPYELEDVGGELAADSRRWPSALCLALEARAVSSRQNTDTPHLTPTSTQDIRHSLTESMRRASTDGVVRAVTTDERTDLLMALNGPTAVRDMGRVLAELQSAAVTHHLLIGVGASIGEVTDTHLSLVGEAVSEASRLAHNTFYTEQSFQAARFPDSPVHFAVSDALRILIGEMFGPAWKDLFVPLGPRAQDRQPDWVYEGSIEQLVRPLTAVSTRRPTSSLVNSYRSWLETKNKARADAEEKVSEFRRREADYRARAARERTAAGKTKNVNNQRVRLRSAQVFEDRADKAARDAQIWSAKEAQYGREAAHLGAQLMKEERAAGLAAAGEVAAGIFTSVADGHIHTTRRELRRPSPEKLRVLLLGTASDSRREQLRTLAAVRSATHRVLVEFVSRPTAADAFLEALNQFRPHIVHLSGGRGQDLIALGQGDEGFHDQPMLTPDVFARTIAAVDDKPLVALFNRSFSGAQLGSLVDAVPFVISMSDSIGDVDALTYAARFYAALAAGESVQAAHLLGRTAVEMSGLPEHDLPVLSCAKDVDSRTTKLVKPLPG</sequence>
<name>A0A3S5HT40_9ACTN</name>
<dbReference type="NCBIfam" id="NF041121">
    <property type="entry name" value="SAV_2336_NTERM"/>
    <property type="match status" value="1"/>
</dbReference>
<dbReference type="SUPFAM" id="SSF52540">
    <property type="entry name" value="P-loop containing nucleoside triphosphate hydrolases"/>
    <property type="match status" value="1"/>
</dbReference>
<feature type="region of interest" description="Disordered" evidence="2">
    <location>
        <begin position="1003"/>
        <end position="1055"/>
    </location>
</feature>
<dbReference type="GO" id="GO:0003677">
    <property type="term" value="F:DNA binding"/>
    <property type="evidence" value="ECO:0007669"/>
    <property type="project" value="InterPro"/>
</dbReference>
<feature type="compositionally biased region" description="Polar residues" evidence="2">
    <location>
        <begin position="373"/>
        <end position="383"/>
    </location>
</feature>
<reference evidence="4 6" key="1">
    <citation type="journal article" date="2019" name="Int. J. Syst. Evol. Microbiol.">
        <title>Streptomyces cyaneochromogenes sp. nov., a blue pigment-producing actinomycete from manganese-contaminated soil.</title>
        <authorList>
            <person name="Tang X."/>
            <person name="Zhao J."/>
            <person name="Li K."/>
            <person name="Chen Z."/>
            <person name="Sun Y."/>
            <person name="Gao J."/>
        </authorList>
    </citation>
    <scope>NUCLEOTIDE SEQUENCE [LARGE SCALE GENOMIC DNA]</scope>
    <source>
        <strain evidence="4 6">MK-45</strain>
    </source>
</reference>
<feature type="compositionally biased region" description="Low complexity" evidence="2">
    <location>
        <begin position="80"/>
        <end position="94"/>
    </location>
</feature>
<keyword evidence="1" id="KW-0175">Coiled coil</keyword>
<feature type="region of interest" description="Disordered" evidence="2">
    <location>
        <begin position="366"/>
        <end position="389"/>
    </location>
</feature>
<dbReference type="InterPro" id="IPR027417">
    <property type="entry name" value="P-loop_NTPase"/>
</dbReference>
<dbReference type="KEGG" id="scya:EJ357_47870"/>
<keyword evidence="6" id="KW-1185">Reference proteome</keyword>
<evidence type="ECO:0000313" key="6">
    <source>
        <dbReference type="Proteomes" id="UP000280298"/>
    </source>
</evidence>
<dbReference type="PANTHER" id="PTHR47962:SF7">
    <property type="entry name" value="MITOCHONDRIAL ATP-DEPENDENT HELICASE IRC3-RELATED"/>
    <property type="match status" value="1"/>
</dbReference>
<feature type="coiled-coil region" evidence="1">
    <location>
        <begin position="1472"/>
        <end position="1499"/>
    </location>
</feature>
<dbReference type="InterPro" id="IPR006935">
    <property type="entry name" value="Helicase/UvrB_N"/>
</dbReference>
<feature type="compositionally biased region" description="Basic and acidic residues" evidence="2">
    <location>
        <begin position="553"/>
        <end position="562"/>
    </location>
</feature>
<evidence type="ECO:0000256" key="2">
    <source>
        <dbReference type="SAM" id="MobiDB-lite"/>
    </source>
</evidence>
<dbReference type="EMBL" id="CP034539">
    <property type="protein sequence ID" value="AZQ40139.1"/>
    <property type="molecule type" value="Genomic_DNA"/>
</dbReference>
<dbReference type="Pfam" id="PF04851">
    <property type="entry name" value="ResIII"/>
    <property type="match status" value="1"/>
</dbReference>
<feature type="compositionally biased region" description="Basic and acidic residues" evidence="2">
    <location>
        <begin position="1016"/>
        <end position="1026"/>
    </location>
</feature>
<dbReference type="Gene3D" id="3.40.50.300">
    <property type="entry name" value="P-loop containing nucleotide triphosphate hydrolases"/>
    <property type="match status" value="2"/>
</dbReference>
<dbReference type="Pfam" id="PF00271">
    <property type="entry name" value="Helicase_C"/>
    <property type="match status" value="1"/>
</dbReference>
<dbReference type="SUPFAM" id="SSF50494">
    <property type="entry name" value="Trypsin-like serine proteases"/>
    <property type="match status" value="1"/>
</dbReference>
<organism evidence="4 6">
    <name type="scientific">Streptomyces cyaneochromogenes</name>
    <dbReference type="NCBI Taxonomy" id="2496836"/>
    <lineage>
        <taxon>Bacteria</taxon>
        <taxon>Bacillati</taxon>
        <taxon>Actinomycetota</taxon>
        <taxon>Actinomycetes</taxon>
        <taxon>Kitasatosporales</taxon>
        <taxon>Streptomycetaceae</taxon>
        <taxon>Streptomyces</taxon>
    </lineage>
</organism>
<dbReference type="InterPro" id="IPR001650">
    <property type="entry name" value="Helicase_C-like"/>
</dbReference>
<proteinExistence type="predicted"/>
<feature type="region of interest" description="Disordered" evidence="2">
    <location>
        <begin position="66"/>
        <end position="116"/>
    </location>
</feature>
<dbReference type="GO" id="GO:0005524">
    <property type="term" value="F:ATP binding"/>
    <property type="evidence" value="ECO:0007669"/>
    <property type="project" value="InterPro"/>
</dbReference>
<dbReference type="InterPro" id="IPR047738">
    <property type="entry name" value="SAV_2336-like_N"/>
</dbReference>